<evidence type="ECO:0000313" key="1">
    <source>
        <dbReference type="EMBL" id="KAJ7609075.1"/>
    </source>
</evidence>
<dbReference type="EMBL" id="JARKIF010000042">
    <property type="protein sequence ID" value="KAJ7609075.1"/>
    <property type="molecule type" value="Genomic_DNA"/>
</dbReference>
<protein>
    <submittedName>
        <fullName evidence="1">Uncharacterized protein</fullName>
    </submittedName>
</protein>
<keyword evidence="2" id="KW-1185">Reference proteome</keyword>
<proteinExistence type="predicted"/>
<dbReference type="AlphaFoldDB" id="A0AAD7FAX8"/>
<sequence>MPQAEYDAQASGGSSERAAITRQRFRFPLTTTTKNEIFDLSVTAEAQTIARYLQLMDTNEPPAAAELAYTRAVVSKTAAQLASLDEDIIKLKTRLKELEDGRSVLAVSHQRSLPIISPLRRMPPEILSEIFVWTLPLPADGFPAVKPQWLLSHAHSY</sequence>
<dbReference type="Proteomes" id="UP001221142">
    <property type="component" value="Unassembled WGS sequence"/>
</dbReference>
<name>A0AAD7FAX8_9AGAR</name>
<evidence type="ECO:0000313" key="2">
    <source>
        <dbReference type="Proteomes" id="UP001221142"/>
    </source>
</evidence>
<gene>
    <name evidence="1" type="ORF">FB45DRAFT_1010679</name>
</gene>
<accession>A0AAD7FAX8</accession>
<comment type="caution">
    <text evidence="1">The sequence shown here is derived from an EMBL/GenBank/DDBJ whole genome shotgun (WGS) entry which is preliminary data.</text>
</comment>
<organism evidence="1 2">
    <name type="scientific">Roridomyces roridus</name>
    <dbReference type="NCBI Taxonomy" id="1738132"/>
    <lineage>
        <taxon>Eukaryota</taxon>
        <taxon>Fungi</taxon>
        <taxon>Dikarya</taxon>
        <taxon>Basidiomycota</taxon>
        <taxon>Agaricomycotina</taxon>
        <taxon>Agaricomycetes</taxon>
        <taxon>Agaricomycetidae</taxon>
        <taxon>Agaricales</taxon>
        <taxon>Marasmiineae</taxon>
        <taxon>Mycenaceae</taxon>
        <taxon>Roridomyces</taxon>
    </lineage>
</organism>
<reference evidence="1" key="1">
    <citation type="submission" date="2023-03" db="EMBL/GenBank/DDBJ databases">
        <title>Massive genome expansion in bonnet fungi (Mycena s.s.) driven by repeated elements and novel gene families across ecological guilds.</title>
        <authorList>
            <consortium name="Lawrence Berkeley National Laboratory"/>
            <person name="Harder C.B."/>
            <person name="Miyauchi S."/>
            <person name="Viragh M."/>
            <person name="Kuo A."/>
            <person name="Thoen E."/>
            <person name="Andreopoulos B."/>
            <person name="Lu D."/>
            <person name="Skrede I."/>
            <person name="Drula E."/>
            <person name="Henrissat B."/>
            <person name="Morin E."/>
            <person name="Kohler A."/>
            <person name="Barry K."/>
            <person name="LaButti K."/>
            <person name="Morin E."/>
            <person name="Salamov A."/>
            <person name="Lipzen A."/>
            <person name="Mereny Z."/>
            <person name="Hegedus B."/>
            <person name="Baldrian P."/>
            <person name="Stursova M."/>
            <person name="Weitz H."/>
            <person name="Taylor A."/>
            <person name="Grigoriev I.V."/>
            <person name="Nagy L.G."/>
            <person name="Martin F."/>
            <person name="Kauserud H."/>
        </authorList>
    </citation>
    <scope>NUCLEOTIDE SEQUENCE</scope>
    <source>
        <strain evidence="1">9284</strain>
    </source>
</reference>